<protein>
    <recommendedName>
        <fullName evidence="11">1,3-beta-glucanosyltransferase</fullName>
        <ecNumber evidence="11">2.4.1.-</ecNumber>
    </recommendedName>
</protein>
<keyword evidence="4 11" id="KW-0336">GPI-anchor</keyword>
<feature type="region of interest" description="Disordered" evidence="12">
    <location>
        <begin position="486"/>
        <end position="512"/>
    </location>
</feature>
<evidence type="ECO:0000256" key="9">
    <source>
        <dbReference type="ARBA" id="ARBA00023288"/>
    </source>
</evidence>
<dbReference type="GO" id="GO:0071970">
    <property type="term" value="P:fungal-type cell wall (1-&gt;3)-beta-D-glucan biosynthetic process"/>
    <property type="evidence" value="ECO:0007669"/>
    <property type="project" value="TreeGrafter"/>
</dbReference>
<reference evidence="16" key="1">
    <citation type="submission" date="2016-03" db="EMBL/GenBank/DDBJ databases">
        <authorList>
            <person name="Devillers Hugo."/>
        </authorList>
    </citation>
    <scope>NUCLEOTIDE SEQUENCE [LARGE SCALE GENOMIC DNA]</scope>
</reference>
<keyword evidence="10" id="KW-0961">Cell wall biogenesis/degradation</keyword>
<dbReference type="GO" id="GO:0009277">
    <property type="term" value="C:fungal-type cell wall"/>
    <property type="evidence" value="ECO:0007669"/>
    <property type="project" value="UniProtKB-ARBA"/>
</dbReference>
<dbReference type="GO" id="GO:0031505">
    <property type="term" value="P:fungal-type cell wall organization"/>
    <property type="evidence" value="ECO:0007669"/>
    <property type="project" value="TreeGrafter"/>
</dbReference>
<evidence type="ECO:0000259" key="14">
    <source>
        <dbReference type="SMART" id="SM00768"/>
    </source>
</evidence>
<evidence type="ECO:0000313" key="15">
    <source>
        <dbReference type="EMBL" id="SCV02432.1"/>
    </source>
</evidence>
<dbReference type="SUPFAM" id="SSF51445">
    <property type="entry name" value="(Trans)glycosidases"/>
    <property type="match status" value="1"/>
</dbReference>
<dbReference type="InterPro" id="IPR012946">
    <property type="entry name" value="X8"/>
</dbReference>
<dbReference type="InterPro" id="IPR004886">
    <property type="entry name" value="Glucanosyltransferase"/>
</dbReference>
<comment type="subcellular location">
    <subcellularLocation>
        <location evidence="1 11">Cell membrane</location>
        <topology evidence="1 11">Lipid-anchor</topology>
        <topology evidence="1 11">GPI-anchor</topology>
    </subcellularLocation>
</comment>
<evidence type="ECO:0000256" key="8">
    <source>
        <dbReference type="ARBA" id="ARBA00023180"/>
    </source>
</evidence>
<accession>A0A1G4KD65</accession>
<dbReference type="Pfam" id="PF07983">
    <property type="entry name" value="X8"/>
    <property type="match status" value="1"/>
</dbReference>
<evidence type="ECO:0000313" key="16">
    <source>
        <dbReference type="Proteomes" id="UP000191144"/>
    </source>
</evidence>
<proteinExistence type="inferred from homology"/>
<dbReference type="Gene3D" id="3.20.20.80">
    <property type="entry name" value="Glycosidases"/>
    <property type="match status" value="1"/>
</dbReference>
<evidence type="ECO:0000256" key="7">
    <source>
        <dbReference type="ARBA" id="ARBA00023157"/>
    </source>
</evidence>
<gene>
    <name evidence="15" type="ORF">LAME_0H00408G</name>
</gene>
<keyword evidence="16" id="KW-1185">Reference proteome</keyword>
<evidence type="ECO:0000256" key="13">
    <source>
        <dbReference type="SAM" id="Phobius"/>
    </source>
</evidence>
<feature type="chain" id="PRO_5009028949" description="1,3-beta-glucanosyltransferase" evidence="11">
    <location>
        <begin position="22"/>
        <end position="545"/>
    </location>
</feature>
<comment type="similarity">
    <text evidence="2 11">Belongs to the glycosyl hydrolase 72 family.</text>
</comment>
<keyword evidence="5 11" id="KW-0732">Signal</keyword>
<feature type="signal peptide" evidence="11">
    <location>
        <begin position="1"/>
        <end position="21"/>
    </location>
</feature>
<feature type="domain" description="X8" evidence="14">
    <location>
        <begin position="376"/>
        <end position="463"/>
    </location>
</feature>
<dbReference type="InterPro" id="IPR017853">
    <property type="entry name" value="GH"/>
</dbReference>
<evidence type="ECO:0000256" key="2">
    <source>
        <dbReference type="ARBA" id="ARBA00007528"/>
    </source>
</evidence>
<evidence type="ECO:0000256" key="1">
    <source>
        <dbReference type="ARBA" id="ARBA00004609"/>
    </source>
</evidence>
<dbReference type="SMART" id="SM00768">
    <property type="entry name" value="X8"/>
    <property type="match status" value="1"/>
</dbReference>
<keyword evidence="6 11" id="KW-0472">Membrane</keyword>
<dbReference type="AlphaFoldDB" id="A0A1G4KD65"/>
<evidence type="ECO:0000256" key="12">
    <source>
        <dbReference type="SAM" id="MobiDB-lite"/>
    </source>
</evidence>
<organism evidence="15 16">
    <name type="scientific">Lachancea meyersii CBS 8951</name>
    <dbReference type="NCBI Taxonomy" id="1266667"/>
    <lineage>
        <taxon>Eukaryota</taxon>
        <taxon>Fungi</taxon>
        <taxon>Dikarya</taxon>
        <taxon>Ascomycota</taxon>
        <taxon>Saccharomycotina</taxon>
        <taxon>Saccharomycetes</taxon>
        <taxon>Saccharomycetales</taxon>
        <taxon>Saccharomycetaceae</taxon>
        <taxon>Lachancea</taxon>
    </lineage>
</organism>
<dbReference type="FunFam" id="1.20.58.1040:FF:000005">
    <property type="entry name" value="1,3-beta-glucanosyltransferase"/>
    <property type="match status" value="1"/>
</dbReference>
<keyword evidence="7" id="KW-1015">Disulfide bond</keyword>
<dbReference type="Proteomes" id="UP000191144">
    <property type="component" value="Chromosome H"/>
</dbReference>
<dbReference type="OrthoDB" id="421038at2759"/>
<dbReference type="Pfam" id="PF03198">
    <property type="entry name" value="Glyco_hydro_72"/>
    <property type="match status" value="1"/>
</dbReference>
<dbReference type="GO" id="GO:0031982">
    <property type="term" value="C:vesicle"/>
    <property type="evidence" value="ECO:0007669"/>
    <property type="project" value="UniProtKB-ARBA"/>
</dbReference>
<keyword evidence="3" id="KW-1003">Cell membrane</keyword>
<evidence type="ECO:0000256" key="10">
    <source>
        <dbReference type="ARBA" id="ARBA00023316"/>
    </source>
</evidence>
<dbReference type="GO" id="GO:0042124">
    <property type="term" value="F:1,3-beta-glucanosyltransferase activity"/>
    <property type="evidence" value="ECO:0007669"/>
    <property type="project" value="TreeGrafter"/>
</dbReference>
<dbReference type="EMBL" id="LT598480">
    <property type="protein sequence ID" value="SCV02432.1"/>
    <property type="molecule type" value="Genomic_DNA"/>
</dbReference>
<keyword evidence="8" id="KW-0325">Glycoprotein</keyword>
<sequence length="545" mass="57585">MLFNKITALSLSSLIASTVSAADLPAIEIKGNKFFFSNNGSQFYMKGIAYQQDSANTTTGDTFNDPLADYSACSRDIPYMQAVDTNTIRVYALNATLDHTECMQALNDAGIYVIADLSQPSQSINRDSPSWTVELYDRYTSVVDEFQNYTNVLGFFAGNEVTNNKSNTDASAFVKAAIRDTKAYIKDKGYRSIPVGYSTNDDEETRVSMADYFACGDDDVKADFYGINMYEWCGSSTFQTSGYADRTKEFANLTVPLFFSEYGCIESRPRKFEEVGTLYGSDMTDVWSGGIVYMYFEEANNYGLVSIVDNKVSTLSDYSYYSASINKVSPTSVNSGSYSPSSTSLSCPATNSNWKAATSLPPTPNSALCECMANSLSCVVDDSVDEDDYGDLFGIVCGSISCDGITASGSNGTYGSYSFCNAKDKLSFVLNNYYIQNGKSKSACDFSGSASLQTATTASACSSALSQIGSAGTGSASGLSSLASSGSSSGSKSSGSSSGSSSSASSSSTGKSNAAVSNSQTSLAMVFMTALVAIGATAGVGFVIA</sequence>
<name>A0A1G4KD65_9SACH</name>
<dbReference type="PANTHER" id="PTHR31468">
    <property type="entry name" value="1,3-BETA-GLUCANOSYLTRANSFERASE GAS1"/>
    <property type="match status" value="1"/>
</dbReference>
<keyword evidence="13" id="KW-1133">Transmembrane helix</keyword>
<dbReference type="FunFam" id="3.20.20.80:FF:000038">
    <property type="entry name" value="1,3-beta-glucanosyltransferase"/>
    <property type="match status" value="1"/>
</dbReference>
<dbReference type="GO" id="GO:0005886">
    <property type="term" value="C:plasma membrane"/>
    <property type="evidence" value="ECO:0007669"/>
    <property type="project" value="UniProtKB-SubCell"/>
</dbReference>
<evidence type="ECO:0000256" key="3">
    <source>
        <dbReference type="ARBA" id="ARBA00022475"/>
    </source>
</evidence>
<keyword evidence="9 11" id="KW-0449">Lipoprotein</keyword>
<dbReference type="PANTHER" id="PTHR31468:SF2">
    <property type="entry name" value="1,3-BETA-GLUCANOSYLTRANSFERASE GAS1"/>
    <property type="match status" value="1"/>
</dbReference>
<evidence type="ECO:0000256" key="6">
    <source>
        <dbReference type="ARBA" id="ARBA00023136"/>
    </source>
</evidence>
<feature type="transmembrane region" description="Helical" evidence="13">
    <location>
        <begin position="523"/>
        <end position="544"/>
    </location>
</feature>
<comment type="function">
    <text evidence="11">Splits internally a 1,3-beta-glucan molecule and transfers the newly generated reducing end (the donor) to the non-reducing end of another 1,3-beta-glucan molecule (the acceptor) forming a 1,3-beta linkage, resulting in the elongation of 1,3-beta-glucan chains in the cell wall.</text>
</comment>
<dbReference type="EC" id="2.4.1.-" evidence="11"/>
<dbReference type="GO" id="GO:0098552">
    <property type="term" value="C:side of membrane"/>
    <property type="evidence" value="ECO:0007669"/>
    <property type="project" value="UniProtKB-KW"/>
</dbReference>
<keyword evidence="11" id="KW-0808">Transferase</keyword>
<evidence type="ECO:0000256" key="11">
    <source>
        <dbReference type="RuleBase" id="RU361209"/>
    </source>
</evidence>
<evidence type="ECO:0000256" key="5">
    <source>
        <dbReference type="ARBA" id="ARBA00022729"/>
    </source>
</evidence>
<dbReference type="Gene3D" id="1.20.58.1040">
    <property type="match status" value="1"/>
</dbReference>
<evidence type="ECO:0000256" key="4">
    <source>
        <dbReference type="ARBA" id="ARBA00022622"/>
    </source>
</evidence>
<keyword evidence="13" id="KW-0812">Transmembrane</keyword>